<dbReference type="InterPro" id="IPR016024">
    <property type="entry name" value="ARM-type_fold"/>
</dbReference>
<feature type="compositionally biased region" description="Polar residues" evidence="8">
    <location>
        <begin position="297"/>
        <end position="320"/>
    </location>
</feature>
<dbReference type="GO" id="GO:0005815">
    <property type="term" value="C:microtubule organizing center"/>
    <property type="evidence" value="ECO:0007669"/>
    <property type="project" value="TreeGrafter"/>
</dbReference>
<feature type="domain" description="TOG" evidence="9">
    <location>
        <begin position="334"/>
        <end position="569"/>
    </location>
</feature>
<proteinExistence type="inferred from homology"/>
<feature type="region of interest" description="Disordered" evidence="8">
    <location>
        <begin position="253"/>
        <end position="322"/>
    </location>
</feature>
<reference evidence="10 11" key="1">
    <citation type="submission" date="2017-10" db="EMBL/GenBank/DDBJ databases">
        <title>Comparative genomics in systemic dimorphic fungi from Ajellomycetaceae.</title>
        <authorList>
            <person name="Munoz J.F."/>
            <person name="Mcewen J.G."/>
            <person name="Clay O.K."/>
            <person name="Cuomo C.A."/>
        </authorList>
    </citation>
    <scope>NUCLEOTIDE SEQUENCE [LARGE SCALE GENOMIC DNA]</scope>
    <source>
        <strain evidence="10 11">UAMH7299</strain>
    </source>
</reference>
<evidence type="ECO:0000259" key="9">
    <source>
        <dbReference type="SMART" id="SM01349"/>
    </source>
</evidence>
<sequence>MEVRATEVLAALKNSNLSIETKATHLTKLKSEIKQKNVPEGAVSAVFDALRVAISSQQSSLSAAGFSSLGHLLKRLSLQELHGFIISQGRSTYPLLLEKLGDHKERIRAQAAQAFSDFWLSAPTEVEHLVLEVALVGKNPRAKETSMVWLGNMSREQGLLFRTYVPNLVACLEDADSGVREKAKMTVIELFQNAPSRALSDLKRQLQTNNVRKSITNAILNGIGLSEHDLASSTQSQSSSDILRPATSFSTHRSLEYSQRPPSVLSTRSYTNGDALNGMRNDDYHAQSKSLRGDPPTKNSLSRSTSIESFPTVTASSPTDADSVEPLYVNSHREFDDMIRDMIPFFEGRESEQNWSTREKSVITLRRLTKANAPHDYQQYYLVGIKTLLDGILKTVTSLRTTVSTAGCSLIQEIARTCGPAIDHMVEILLQTMIKVCAGLKKISAQNGNLTVDAIIANVTYSARILQHLWAACQDKNVQPRLFVTGWIKTIITKHGRQRSLIEHSGGLELIEKCIKKGLGDANPGVRESMRGTFWTFAKVWPDRGELISSALDAKSRGLLEKDPGNPNADLKAQSDAGRSRSRVGMASGASGASRLALKETIAAQKKARLAAAKSLPARPESAQSTFPDVRSTKTSSHRQTGASTTTVRTVPIAKSHNTSLSSAPMRPGSRPRRPELARPATADPYARRPMHGSSQSKMSSPAHSPQKPRSKTTSTPAPKNPTPARPKSRLDGAPISTAKSRPKRPDIAVLKTGEGRAPSSPPSKGGPTSSRATLGSPVRPEEDFVAFIPKTESSENFSESAIVDGRGLNAGIDLQMTDVTLTLDRPESRATAHQTPQRHQRLGSDGSVAPVLVSPSFGSHHPDEQMVAAISPRRHESRNNMDDIVSRTPVSVARHSLSPSEIIPADPVKVYEDPQSPLSKESVALPDPMDISPKKPQTPARTMPLEELPINEPASVQSRRYNQQPELTSSPPHENIIAPASENTHRRWKKVEGSERRRSLSPRSKDPTRARDMIDRGLTRIRARAMDVHGYRKLQSILKYHADLLQDEDKYAETLMALLEALEGPEQDKRSPSGRSLDLKTQILVTVRLMASINTEYFSTYHARAMTALITARRHYEMTNHIVSGLEETSEDIVATCDPPDVIEAVLDLLETEEKSAEGYRMVAMGIYIISGLLHRLNEKSIFLNQPELDRLGKFARQSLGDPQPDIRRAVIEFCLELHTMVKPEDTFWHMINSPVEDFRPLLTYYLVRKPSRV</sequence>
<evidence type="ECO:0000256" key="2">
    <source>
        <dbReference type="ARBA" id="ARBA00009549"/>
    </source>
</evidence>
<evidence type="ECO:0000256" key="5">
    <source>
        <dbReference type="ARBA" id="ARBA00022701"/>
    </source>
</evidence>
<comment type="similarity">
    <text evidence="2">Belongs to the CLASP family.</text>
</comment>
<dbReference type="GO" id="GO:0051301">
    <property type="term" value="P:cell division"/>
    <property type="evidence" value="ECO:0007669"/>
    <property type="project" value="UniProtKB-KW"/>
</dbReference>
<dbReference type="GO" id="GO:0008017">
    <property type="term" value="F:microtubule binding"/>
    <property type="evidence" value="ECO:0007669"/>
    <property type="project" value="TreeGrafter"/>
</dbReference>
<comment type="function">
    <text evidence="7">Microtubule binding protein that promotes the stabilization of dynamic microtubules. Required for mitotic spindle formation.</text>
</comment>
<keyword evidence="5" id="KW-0493">Microtubule</keyword>
<evidence type="ECO:0000256" key="4">
    <source>
        <dbReference type="ARBA" id="ARBA00022618"/>
    </source>
</evidence>
<feature type="compositionally biased region" description="Polar residues" evidence="8">
    <location>
        <begin position="622"/>
        <end position="649"/>
    </location>
</feature>
<feature type="region of interest" description="Disordered" evidence="8">
    <location>
        <begin position="613"/>
        <end position="784"/>
    </location>
</feature>
<dbReference type="SMART" id="SM01349">
    <property type="entry name" value="TOG"/>
    <property type="match status" value="2"/>
</dbReference>
<keyword evidence="6" id="KW-0498">Mitosis</keyword>
<evidence type="ECO:0000256" key="6">
    <source>
        <dbReference type="ARBA" id="ARBA00022776"/>
    </source>
</evidence>
<dbReference type="GO" id="GO:1990023">
    <property type="term" value="C:mitotic spindle midzone"/>
    <property type="evidence" value="ECO:0007669"/>
    <property type="project" value="TreeGrafter"/>
</dbReference>
<dbReference type="PANTHER" id="PTHR21567">
    <property type="entry name" value="CLASP"/>
    <property type="match status" value="1"/>
</dbReference>
<dbReference type="Gene3D" id="1.25.10.10">
    <property type="entry name" value="Leucine-rich Repeat Variant"/>
    <property type="match status" value="3"/>
</dbReference>
<keyword evidence="6" id="KW-0131">Cell cycle</keyword>
<dbReference type="GO" id="GO:0005876">
    <property type="term" value="C:spindle microtubule"/>
    <property type="evidence" value="ECO:0007669"/>
    <property type="project" value="TreeGrafter"/>
</dbReference>
<dbReference type="GO" id="GO:0090307">
    <property type="term" value="P:mitotic spindle assembly"/>
    <property type="evidence" value="ECO:0007669"/>
    <property type="project" value="TreeGrafter"/>
</dbReference>
<dbReference type="InterPro" id="IPR024395">
    <property type="entry name" value="CLASP_N_dom"/>
</dbReference>
<dbReference type="InterPro" id="IPR034085">
    <property type="entry name" value="TOG"/>
</dbReference>
<feature type="region of interest" description="Disordered" evidence="8">
    <location>
        <begin position="558"/>
        <end position="594"/>
    </location>
</feature>
<protein>
    <recommendedName>
        <fullName evidence="9">TOG domain-containing protein</fullName>
    </recommendedName>
</protein>
<feature type="compositionally biased region" description="Polar residues" evidence="8">
    <location>
        <begin position="955"/>
        <end position="973"/>
    </location>
</feature>
<dbReference type="EMBL" id="PDNA01000131">
    <property type="protein sequence ID" value="PGH11521.1"/>
    <property type="molecule type" value="Genomic_DNA"/>
</dbReference>
<name>A0A2B7XRY0_POLH7</name>
<dbReference type="GO" id="GO:0005881">
    <property type="term" value="C:cytoplasmic microtubule"/>
    <property type="evidence" value="ECO:0007669"/>
    <property type="project" value="TreeGrafter"/>
</dbReference>
<feature type="compositionally biased region" description="Low complexity" evidence="8">
    <location>
        <begin position="583"/>
        <end position="594"/>
    </location>
</feature>
<feature type="region of interest" description="Disordered" evidence="8">
    <location>
        <begin position="828"/>
        <end position="848"/>
    </location>
</feature>
<organism evidence="10 11">
    <name type="scientific">Polytolypa hystricis (strain UAMH7299)</name>
    <dbReference type="NCBI Taxonomy" id="1447883"/>
    <lineage>
        <taxon>Eukaryota</taxon>
        <taxon>Fungi</taxon>
        <taxon>Dikarya</taxon>
        <taxon>Ascomycota</taxon>
        <taxon>Pezizomycotina</taxon>
        <taxon>Eurotiomycetes</taxon>
        <taxon>Eurotiomycetidae</taxon>
        <taxon>Onygenales</taxon>
        <taxon>Onygenales incertae sedis</taxon>
        <taxon>Polytolypa</taxon>
    </lineage>
</organism>
<dbReference type="PANTHER" id="PTHR21567:SF9">
    <property type="entry name" value="CLIP-ASSOCIATING PROTEIN"/>
    <property type="match status" value="1"/>
</dbReference>
<comment type="subcellular location">
    <subcellularLocation>
        <location evidence="1">Cytoplasm</location>
        <location evidence="1">Cytoskeleton</location>
        <location evidence="1">Spindle</location>
    </subcellularLocation>
</comment>
<dbReference type="GO" id="GO:0060172">
    <property type="term" value="P:astral microtubule depolymerization"/>
    <property type="evidence" value="ECO:0007669"/>
    <property type="project" value="TreeGrafter"/>
</dbReference>
<evidence type="ECO:0000313" key="10">
    <source>
        <dbReference type="EMBL" id="PGH11521.1"/>
    </source>
</evidence>
<evidence type="ECO:0000313" key="11">
    <source>
        <dbReference type="Proteomes" id="UP000224634"/>
    </source>
</evidence>
<feature type="region of interest" description="Disordered" evidence="8">
    <location>
        <begin position="912"/>
        <end position="1015"/>
    </location>
</feature>
<dbReference type="OrthoDB" id="46159at2759"/>
<feature type="compositionally biased region" description="Polar residues" evidence="8">
    <location>
        <begin position="253"/>
        <end position="274"/>
    </location>
</feature>
<dbReference type="Proteomes" id="UP000224634">
    <property type="component" value="Unassembled WGS sequence"/>
</dbReference>
<dbReference type="InterPro" id="IPR011989">
    <property type="entry name" value="ARM-like"/>
</dbReference>
<evidence type="ECO:0000256" key="7">
    <source>
        <dbReference type="ARBA" id="ARBA00024889"/>
    </source>
</evidence>
<dbReference type="SUPFAM" id="SSF48371">
    <property type="entry name" value="ARM repeat"/>
    <property type="match status" value="1"/>
</dbReference>
<dbReference type="Pfam" id="PF12348">
    <property type="entry name" value="CLASP_N"/>
    <property type="match status" value="2"/>
</dbReference>
<evidence type="ECO:0000256" key="8">
    <source>
        <dbReference type="SAM" id="MobiDB-lite"/>
    </source>
</evidence>
<evidence type="ECO:0000256" key="1">
    <source>
        <dbReference type="ARBA" id="ARBA00004186"/>
    </source>
</evidence>
<gene>
    <name evidence="10" type="ORF">AJ80_07087</name>
</gene>
<accession>A0A2B7XRY0</accession>
<comment type="subunit">
    <text evidence="3">Interacts with microtubules.</text>
</comment>
<dbReference type="STRING" id="1447883.A0A2B7XRY0"/>
<feature type="domain" description="TOG" evidence="9">
    <location>
        <begin position="1"/>
        <end position="229"/>
    </location>
</feature>
<evidence type="ECO:0000256" key="3">
    <source>
        <dbReference type="ARBA" id="ARBA00011375"/>
    </source>
</evidence>
<keyword evidence="11" id="KW-1185">Reference proteome</keyword>
<feature type="compositionally biased region" description="Basic and acidic residues" evidence="8">
    <location>
        <begin position="991"/>
        <end position="1015"/>
    </location>
</feature>
<comment type="caution">
    <text evidence="10">The sequence shown here is derived from an EMBL/GenBank/DDBJ whole genome shotgun (WGS) entry which is preliminary data.</text>
</comment>
<feature type="compositionally biased region" description="Polar residues" evidence="8">
    <location>
        <begin position="693"/>
        <end position="704"/>
    </location>
</feature>
<keyword evidence="4" id="KW-0132">Cell division</keyword>
<dbReference type="AlphaFoldDB" id="A0A2B7XRY0"/>